<accession>A0AC61R5L6</accession>
<comment type="caution">
    <text evidence="1">The sequence shown here is derived from an EMBL/GenBank/DDBJ whole genome shotgun (WGS) entry which is preliminary data.</text>
</comment>
<proteinExistence type="predicted"/>
<reference evidence="1" key="1">
    <citation type="submission" date="2019-04" db="EMBL/GenBank/DDBJ databases">
        <title>Microbes associate with the intestines of laboratory mice.</title>
        <authorList>
            <person name="Navarre W."/>
            <person name="Wong E."/>
            <person name="Huang K."/>
            <person name="Tropini C."/>
            <person name="Ng K."/>
            <person name="Yu B."/>
        </authorList>
    </citation>
    <scope>NUCLEOTIDE SEQUENCE</scope>
    <source>
        <strain evidence="1">NM09_H32</strain>
    </source>
</reference>
<evidence type="ECO:0000313" key="2">
    <source>
        <dbReference type="Proteomes" id="UP000308836"/>
    </source>
</evidence>
<keyword evidence="2" id="KW-1185">Reference proteome</keyword>
<name>A0AC61R5L6_9FIRM</name>
<protein>
    <submittedName>
        <fullName evidence="1">TetR/AcrR family transcriptional regulator</fullName>
    </submittedName>
</protein>
<dbReference type="Proteomes" id="UP000308836">
    <property type="component" value="Unassembled WGS sequence"/>
</dbReference>
<gene>
    <name evidence="1" type="ORF">E5336_09160</name>
</gene>
<evidence type="ECO:0000313" key="1">
    <source>
        <dbReference type="EMBL" id="TGY65318.1"/>
    </source>
</evidence>
<organism evidence="1 2">
    <name type="scientific">Dubosiella muris</name>
    <dbReference type="NCBI Taxonomy" id="3038133"/>
    <lineage>
        <taxon>Bacteria</taxon>
        <taxon>Bacillati</taxon>
        <taxon>Bacillota</taxon>
        <taxon>Erysipelotrichia</taxon>
        <taxon>Erysipelotrichales</taxon>
        <taxon>Erysipelotrichaceae</taxon>
        <taxon>Dubosiella</taxon>
    </lineage>
</organism>
<dbReference type="EMBL" id="SRYG01000019">
    <property type="protein sequence ID" value="TGY65318.1"/>
    <property type="molecule type" value="Genomic_DNA"/>
</dbReference>
<sequence>METKGEKTKQLILDTAYRLFAEYGFTRVNMKMLCERTGLSRGGLYRHYESTAQIFLEILRKMAARQQDEVREQIAKKVPAKVILESLLSRYEMEMRDDKNSLSLAIVEFYGDSSHTKEDGFVKQSYERSKATWIELIAYGVATKEFMPVDAEAVFHVIVFAYQGVRLYSRLMDIEDDVSSQIVKEVKRLLLPQEERNEKR</sequence>